<dbReference type="WBParaSite" id="ACRNAN_scaffold3621.g27746.t1">
    <property type="protein sequence ID" value="ACRNAN_scaffold3621.g27746.t1"/>
    <property type="gene ID" value="ACRNAN_scaffold3621.g27746"/>
</dbReference>
<dbReference type="FunFam" id="3.30.70.330:FF:000040">
    <property type="entry name" value="Heterogeneous nuclear ribonucleoprotein A2/B1"/>
    <property type="match status" value="1"/>
</dbReference>
<dbReference type="GO" id="GO:0098687">
    <property type="term" value="C:chromosomal region"/>
    <property type="evidence" value="ECO:0007669"/>
    <property type="project" value="UniProtKB-ARBA"/>
</dbReference>
<organism evidence="6 7">
    <name type="scientific">Acrobeloides nanus</name>
    <dbReference type="NCBI Taxonomy" id="290746"/>
    <lineage>
        <taxon>Eukaryota</taxon>
        <taxon>Metazoa</taxon>
        <taxon>Ecdysozoa</taxon>
        <taxon>Nematoda</taxon>
        <taxon>Chromadorea</taxon>
        <taxon>Rhabditida</taxon>
        <taxon>Tylenchina</taxon>
        <taxon>Cephalobomorpha</taxon>
        <taxon>Cephaloboidea</taxon>
        <taxon>Cephalobidae</taxon>
        <taxon>Acrobeloides</taxon>
    </lineage>
</organism>
<dbReference type="InterPro" id="IPR012677">
    <property type="entry name" value="Nucleotide-bd_a/b_plait_sf"/>
</dbReference>
<dbReference type="InterPro" id="IPR035979">
    <property type="entry name" value="RBD_domain_sf"/>
</dbReference>
<protein>
    <submittedName>
        <fullName evidence="7">RRM domain-containing protein</fullName>
    </submittedName>
</protein>
<dbReference type="PANTHER" id="PTHR48026:SF14">
    <property type="entry name" value="HETEROGENEOUS NUCLEAR RIBONUCLEOPROTEIN A1"/>
    <property type="match status" value="1"/>
</dbReference>
<evidence type="ECO:0000256" key="3">
    <source>
        <dbReference type="PROSITE-ProRule" id="PRU00176"/>
    </source>
</evidence>
<evidence type="ECO:0000313" key="6">
    <source>
        <dbReference type="Proteomes" id="UP000887540"/>
    </source>
</evidence>
<keyword evidence="1" id="KW-0677">Repeat</keyword>
<feature type="compositionally biased region" description="Polar residues" evidence="4">
    <location>
        <begin position="282"/>
        <end position="294"/>
    </location>
</feature>
<proteinExistence type="predicted"/>
<evidence type="ECO:0000259" key="5">
    <source>
        <dbReference type="PROSITE" id="PS50102"/>
    </source>
</evidence>
<keyword evidence="6" id="KW-1185">Reference proteome</keyword>
<evidence type="ECO:0000256" key="4">
    <source>
        <dbReference type="SAM" id="MobiDB-lite"/>
    </source>
</evidence>
<reference evidence="7" key="1">
    <citation type="submission" date="2022-11" db="UniProtKB">
        <authorList>
            <consortium name="WormBaseParasite"/>
        </authorList>
    </citation>
    <scope>IDENTIFICATION</scope>
</reference>
<feature type="compositionally biased region" description="Basic and acidic residues" evidence="4">
    <location>
        <begin position="189"/>
        <end position="204"/>
    </location>
</feature>
<dbReference type="Proteomes" id="UP000887540">
    <property type="component" value="Unplaced"/>
</dbReference>
<evidence type="ECO:0000256" key="1">
    <source>
        <dbReference type="ARBA" id="ARBA00022737"/>
    </source>
</evidence>
<accession>A0A914DRJ2</accession>
<feature type="region of interest" description="Disordered" evidence="4">
    <location>
        <begin position="189"/>
        <end position="218"/>
    </location>
</feature>
<feature type="region of interest" description="Disordered" evidence="4">
    <location>
        <begin position="281"/>
        <end position="304"/>
    </location>
</feature>
<dbReference type="Pfam" id="PF00076">
    <property type="entry name" value="RRM_1"/>
    <property type="match status" value="2"/>
</dbReference>
<dbReference type="GO" id="GO:0000398">
    <property type="term" value="P:mRNA splicing, via spliceosome"/>
    <property type="evidence" value="ECO:0007669"/>
    <property type="project" value="TreeGrafter"/>
</dbReference>
<name>A0A914DRJ2_9BILA</name>
<dbReference type="SUPFAM" id="SSF54928">
    <property type="entry name" value="RNA-binding domain, RBD"/>
    <property type="match status" value="2"/>
</dbReference>
<keyword evidence="2 3" id="KW-0694">RNA-binding</keyword>
<dbReference type="GO" id="GO:0071013">
    <property type="term" value="C:catalytic step 2 spliceosome"/>
    <property type="evidence" value="ECO:0007669"/>
    <property type="project" value="TreeGrafter"/>
</dbReference>
<dbReference type="SMART" id="SM00360">
    <property type="entry name" value="RRM"/>
    <property type="match status" value="2"/>
</dbReference>
<dbReference type="AlphaFoldDB" id="A0A914DRJ2"/>
<evidence type="ECO:0000313" key="7">
    <source>
        <dbReference type="WBParaSite" id="ACRNAN_scaffold3621.g27746.t1"/>
    </source>
</evidence>
<dbReference type="PROSITE" id="PS50102">
    <property type="entry name" value="RRM"/>
    <property type="match status" value="2"/>
</dbReference>
<dbReference type="PANTHER" id="PTHR48026">
    <property type="entry name" value="HOMOLOGOUS TO DROSOPHILA SQD (SQUID) PROTEIN"/>
    <property type="match status" value="1"/>
</dbReference>
<feature type="domain" description="RRM" evidence="5">
    <location>
        <begin position="111"/>
        <end position="188"/>
    </location>
</feature>
<sequence length="304" mass="34045">MTKHNKYSEEGESSEPEHLRKLFIGNLSLNTTEDGLRSFYSQWGDLTDSVIMVDKLTKRSRGFGFITYEKEAQLDDAMANRPHTIDGRTVDPKRAVPRDQLVGAEANLSTKRLYVSGIRESHNEQNLQDYFKGFGNVEKVEIIYDKSTGKPRGFAFVTFDDYDPVDKCVLIRRHQIEGQRCDVKKALTKEQTDKAQQMDRDRAMRAGRSHGVDRNTNAAYGRGQAPYMGGSAYGNGVWSAGIAPWGNSAPYNGPVRAESSLGNAQMYPYYPPTMQVGPYFSGTFQNSENPTPSYGSHPPAYPNK</sequence>
<dbReference type="Gene3D" id="3.30.70.330">
    <property type="match status" value="2"/>
</dbReference>
<dbReference type="CDD" id="cd12328">
    <property type="entry name" value="RRM2_hnRNPA_like"/>
    <property type="match status" value="1"/>
</dbReference>
<evidence type="ECO:0000256" key="2">
    <source>
        <dbReference type="ARBA" id="ARBA00022884"/>
    </source>
</evidence>
<feature type="domain" description="RRM" evidence="5">
    <location>
        <begin position="20"/>
        <end position="120"/>
    </location>
</feature>
<dbReference type="InterPro" id="IPR000504">
    <property type="entry name" value="RRM_dom"/>
</dbReference>
<dbReference type="GO" id="GO:0003730">
    <property type="term" value="F:mRNA 3'-UTR binding"/>
    <property type="evidence" value="ECO:0007669"/>
    <property type="project" value="TreeGrafter"/>
</dbReference>